<gene>
    <name evidence="1" type="ORF">H5410_036718</name>
</gene>
<sequence length="115" mass="12579">MVAELSLSSSTIAVVGVGKDGGGGDDWRYRSLPYVLHHVEASALSKVLSQISVLGSAFLALLAVGPAVIEQATPHCFPRLCRHISAYSCWLCYRHCKESTSCEFIVFIYLILSFR</sequence>
<dbReference type="AlphaFoldDB" id="A0A9J5Y905"/>
<evidence type="ECO:0000313" key="2">
    <source>
        <dbReference type="Proteomes" id="UP000824120"/>
    </source>
</evidence>
<proteinExistence type="predicted"/>
<accession>A0A9J5Y905</accession>
<evidence type="ECO:0000313" key="1">
    <source>
        <dbReference type="EMBL" id="KAG5595486.1"/>
    </source>
</evidence>
<comment type="caution">
    <text evidence="1">The sequence shown here is derived from an EMBL/GenBank/DDBJ whole genome shotgun (WGS) entry which is preliminary data.</text>
</comment>
<organism evidence="1 2">
    <name type="scientific">Solanum commersonii</name>
    <name type="common">Commerson's wild potato</name>
    <name type="synonym">Commerson's nightshade</name>
    <dbReference type="NCBI Taxonomy" id="4109"/>
    <lineage>
        <taxon>Eukaryota</taxon>
        <taxon>Viridiplantae</taxon>
        <taxon>Streptophyta</taxon>
        <taxon>Embryophyta</taxon>
        <taxon>Tracheophyta</taxon>
        <taxon>Spermatophyta</taxon>
        <taxon>Magnoliopsida</taxon>
        <taxon>eudicotyledons</taxon>
        <taxon>Gunneridae</taxon>
        <taxon>Pentapetalae</taxon>
        <taxon>asterids</taxon>
        <taxon>lamiids</taxon>
        <taxon>Solanales</taxon>
        <taxon>Solanaceae</taxon>
        <taxon>Solanoideae</taxon>
        <taxon>Solaneae</taxon>
        <taxon>Solanum</taxon>
    </lineage>
</organism>
<dbReference type="OrthoDB" id="1917379at2759"/>
<dbReference type="EMBL" id="JACXVP010000007">
    <property type="protein sequence ID" value="KAG5595486.1"/>
    <property type="molecule type" value="Genomic_DNA"/>
</dbReference>
<keyword evidence="2" id="KW-1185">Reference proteome</keyword>
<protein>
    <submittedName>
        <fullName evidence="1">Uncharacterized protein</fullName>
    </submittedName>
</protein>
<name>A0A9J5Y905_SOLCO</name>
<reference evidence="1 2" key="1">
    <citation type="submission" date="2020-09" db="EMBL/GenBank/DDBJ databases">
        <title>De no assembly of potato wild relative species, Solanum commersonii.</title>
        <authorList>
            <person name="Cho K."/>
        </authorList>
    </citation>
    <scope>NUCLEOTIDE SEQUENCE [LARGE SCALE GENOMIC DNA]</scope>
    <source>
        <strain evidence="1">LZ3.2</strain>
        <tissue evidence="1">Leaf</tissue>
    </source>
</reference>
<dbReference type="Proteomes" id="UP000824120">
    <property type="component" value="Chromosome 7"/>
</dbReference>